<dbReference type="RefSeq" id="WP_342774150.1">
    <property type="nucleotide sequence ID" value="NZ_UPHU01000001.1"/>
</dbReference>
<sequence>MINGVDLTSDLQAWCRRARLDMVQGSQTKDGRTVIWGNAGEVRYYIYNIEGWYVITCSDRMGPEAYDFAATSMHVIERYLYGVFGGSVRNSAGLPYIRAPFSRKELRPGYSIGKTEFLWT</sequence>
<keyword evidence="2" id="KW-1185">Reference proteome</keyword>
<evidence type="ECO:0000313" key="2">
    <source>
        <dbReference type="Proteomes" id="UP000268285"/>
    </source>
</evidence>
<name>A0A498QVI7_9MYCO</name>
<dbReference type="InterPro" id="IPR028953">
    <property type="entry name" value="Imm_IFT-like"/>
</dbReference>
<evidence type="ECO:0000313" key="1">
    <source>
        <dbReference type="EMBL" id="VBA51683.1"/>
    </source>
</evidence>
<proteinExistence type="predicted"/>
<dbReference type="AlphaFoldDB" id="A0A498QVI7"/>
<protein>
    <submittedName>
        <fullName evidence="1">Immunity factor for TNT</fullName>
    </submittedName>
</protein>
<organism evidence="1 2">
    <name type="scientific">Mycobacterium pseudokansasii</name>
    <dbReference type="NCBI Taxonomy" id="2341080"/>
    <lineage>
        <taxon>Bacteria</taxon>
        <taxon>Bacillati</taxon>
        <taxon>Actinomycetota</taxon>
        <taxon>Actinomycetes</taxon>
        <taxon>Mycobacteriales</taxon>
        <taxon>Mycobacteriaceae</taxon>
        <taxon>Mycobacterium</taxon>
    </lineage>
</organism>
<dbReference type="Pfam" id="PF15598">
    <property type="entry name" value="Imm61"/>
    <property type="match status" value="1"/>
</dbReference>
<dbReference type="EMBL" id="UPHU01000001">
    <property type="protein sequence ID" value="VBA51683.1"/>
    <property type="molecule type" value="Genomic_DNA"/>
</dbReference>
<gene>
    <name evidence="1" type="ORF">LAUMK142_03214</name>
</gene>
<dbReference type="Proteomes" id="UP000268285">
    <property type="component" value="Unassembled WGS sequence"/>
</dbReference>
<reference evidence="1 2" key="1">
    <citation type="submission" date="2018-09" db="EMBL/GenBank/DDBJ databases">
        <authorList>
            <person name="Tagini F."/>
        </authorList>
    </citation>
    <scope>NUCLEOTIDE SEQUENCE [LARGE SCALE GENOMIC DNA]</scope>
    <source>
        <strain evidence="1 2">MK142</strain>
    </source>
</reference>
<accession>A0A498QVI7</accession>